<evidence type="ECO:0000256" key="4">
    <source>
        <dbReference type="ARBA" id="ARBA00022679"/>
    </source>
</evidence>
<evidence type="ECO:0000259" key="9">
    <source>
        <dbReference type="Pfam" id="PF08704"/>
    </source>
</evidence>
<comment type="catalytic activity">
    <reaction evidence="8">
        <text>an adenosine in mRNA + S-adenosyl-L-methionine = an N(1)-methyladenosine in mRNA + S-adenosyl-L-homocysteine + H(+)</text>
        <dbReference type="Rhea" id="RHEA:55392"/>
        <dbReference type="Rhea" id="RHEA-COMP:12414"/>
        <dbReference type="Rhea" id="RHEA-COMP:12415"/>
        <dbReference type="ChEBI" id="CHEBI:15378"/>
        <dbReference type="ChEBI" id="CHEBI:57856"/>
        <dbReference type="ChEBI" id="CHEBI:59789"/>
        <dbReference type="ChEBI" id="CHEBI:74411"/>
        <dbReference type="ChEBI" id="CHEBI:74491"/>
    </reaction>
</comment>
<dbReference type="PROSITE" id="PS51620">
    <property type="entry name" value="SAM_TRM61"/>
    <property type="match status" value="2"/>
</dbReference>
<dbReference type="SUPFAM" id="SSF53335">
    <property type="entry name" value="S-adenosyl-L-methionine-dependent methyltransferases"/>
    <property type="match status" value="2"/>
</dbReference>
<dbReference type="Proteomes" id="UP000472277">
    <property type="component" value="Chromosome 33"/>
</dbReference>
<feature type="domain" description="tRNA (adenine(58)-N(1))-methyltransferase catalytic subunit TRM61 C-terminal" evidence="9">
    <location>
        <begin position="21"/>
        <end position="98"/>
    </location>
</feature>
<keyword evidence="11" id="KW-1185">Reference proteome</keyword>
<reference evidence="10" key="1">
    <citation type="submission" date="2025-08" db="UniProtKB">
        <authorList>
            <consortium name="Ensembl"/>
        </authorList>
    </citation>
    <scope>IDENTIFICATION</scope>
</reference>
<evidence type="ECO:0000256" key="7">
    <source>
        <dbReference type="ARBA" id="ARBA00023242"/>
    </source>
</evidence>
<organism evidence="10 11">
    <name type="scientific">Salmo trutta</name>
    <name type="common">Brown trout</name>
    <dbReference type="NCBI Taxonomy" id="8032"/>
    <lineage>
        <taxon>Eukaryota</taxon>
        <taxon>Metazoa</taxon>
        <taxon>Chordata</taxon>
        <taxon>Craniata</taxon>
        <taxon>Vertebrata</taxon>
        <taxon>Euteleostomi</taxon>
        <taxon>Actinopterygii</taxon>
        <taxon>Neopterygii</taxon>
        <taxon>Teleostei</taxon>
        <taxon>Protacanthopterygii</taxon>
        <taxon>Salmoniformes</taxon>
        <taxon>Salmonidae</taxon>
        <taxon>Salmoninae</taxon>
        <taxon>Salmo</taxon>
    </lineage>
</organism>
<protein>
    <recommendedName>
        <fullName evidence="2">tRNA (adenine(58)-N(1))-methyltransferase</fullName>
        <ecNumber evidence="2">2.1.1.220</ecNumber>
    </recommendedName>
</protein>
<keyword evidence="3" id="KW-0489">Methyltransferase</keyword>
<dbReference type="InterPro" id="IPR049470">
    <property type="entry name" value="TRM61_C"/>
</dbReference>
<evidence type="ECO:0000256" key="8">
    <source>
        <dbReference type="ARBA" id="ARBA00048481"/>
    </source>
</evidence>
<dbReference type="InterPro" id="IPR014816">
    <property type="entry name" value="tRNA_MeTrfase_Gcd14"/>
</dbReference>
<keyword evidence="6" id="KW-0819">tRNA processing</keyword>
<sequence>MSFVQQGSQTDMPVLWHNGHLVYVLHPTPELWTLNLPHRTQILYTTDIANITMMLELKPGSVCESGGLCPTPSCAHGPPAHGFHQQHAEKVAEEFRERRGDIPSPWEAVQHDKIAMKRGTCVCSFSPCIEQVQKTCEALADDGFEAISTLEVLLKVHACAPSCSPYQTLVLTGPWRSPPTPQSLATPLFSKATMPPVEMAVHTGYLTFATKPRV</sequence>
<dbReference type="Ensembl" id="ENSSTUT00000104789.1">
    <property type="protein sequence ID" value="ENSSTUP00000097586.1"/>
    <property type="gene ID" value="ENSSTUG00000043870.1"/>
</dbReference>
<evidence type="ECO:0000256" key="5">
    <source>
        <dbReference type="ARBA" id="ARBA00022691"/>
    </source>
</evidence>
<dbReference type="GeneTree" id="ENSGT00940000154239"/>
<evidence type="ECO:0000256" key="6">
    <source>
        <dbReference type="ARBA" id="ARBA00022694"/>
    </source>
</evidence>
<proteinExistence type="predicted"/>
<evidence type="ECO:0000256" key="3">
    <source>
        <dbReference type="ARBA" id="ARBA00022603"/>
    </source>
</evidence>
<dbReference type="GO" id="GO:0031515">
    <property type="term" value="C:tRNA (m1A) methyltransferase complex"/>
    <property type="evidence" value="ECO:0007669"/>
    <property type="project" value="InterPro"/>
</dbReference>
<dbReference type="Gene3D" id="3.40.50.150">
    <property type="entry name" value="Vaccinia Virus protein VP39"/>
    <property type="match status" value="2"/>
</dbReference>
<reference evidence="10" key="2">
    <citation type="submission" date="2025-09" db="UniProtKB">
        <authorList>
            <consortium name="Ensembl"/>
        </authorList>
    </citation>
    <scope>IDENTIFICATION</scope>
</reference>
<name>A0A674DPG2_SALTR</name>
<comment type="subcellular location">
    <subcellularLocation>
        <location evidence="1">Nucleus</location>
    </subcellularLocation>
</comment>
<feature type="domain" description="tRNA (adenine(58)-N(1))-methyltransferase catalytic subunit TRM61 C-terminal" evidence="9">
    <location>
        <begin position="101"/>
        <end position="158"/>
    </location>
</feature>
<keyword evidence="7" id="KW-0539">Nucleus</keyword>
<dbReference type="InterPro" id="IPR029063">
    <property type="entry name" value="SAM-dependent_MTases_sf"/>
</dbReference>
<dbReference type="AlphaFoldDB" id="A0A674DPG2"/>
<dbReference type="InParanoid" id="A0A674DPG2"/>
<evidence type="ECO:0000313" key="11">
    <source>
        <dbReference type="Proteomes" id="UP000472277"/>
    </source>
</evidence>
<dbReference type="PANTHER" id="PTHR12133">
    <property type="entry name" value="TRNA (ADENINE(58)-N(1))-METHYLTRANSFERASE"/>
    <property type="match status" value="1"/>
</dbReference>
<dbReference type="GO" id="GO:0030488">
    <property type="term" value="P:tRNA methylation"/>
    <property type="evidence" value="ECO:0007669"/>
    <property type="project" value="InterPro"/>
</dbReference>
<evidence type="ECO:0000256" key="2">
    <source>
        <dbReference type="ARBA" id="ARBA00012796"/>
    </source>
</evidence>
<evidence type="ECO:0000313" key="10">
    <source>
        <dbReference type="Ensembl" id="ENSSTUP00000097586.1"/>
    </source>
</evidence>
<keyword evidence="4" id="KW-0808">Transferase</keyword>
<dbReference type="EC" id="2.1.1.220" evidence="2"/>
<dbReference type="PANTHER" id="PTHR12133:SF2">
    <property type="entry name" value="TRNA (ADENINE(58)-N(1))-METHYLTRANSFERASE CATALYTIC SUBUNIT TRMT61A"/>
    <property type="match status" value="1"/>
</dbReference>
<dbReference type="GO" id="GO:0160107">
    <property type="term" value="F:tRNA (adenine(58)-N1)-methyltransferase activity"/>
    <property type="evidence" value="ECO:0007669"/>
    <property type="project" value="UniProtKB-EC"/>
</dbReference>
<gene>
    <name evidence="10" type="primary">TRMT61A</name>
</gene>
<evidence type="ECO:0000256" key="1">
    <source>
        <dbReference type="ARBA" id="ARBA00004123"/>
    </source>
</evidence>
<keyword evidence="5" id="KW-0949">S-adenosyl-L-methionine</keyword>
<dbReference type="Pfam" id="PF08704">
    <property type="entry name" value="GCD14"/>
    <property type="match status" value="2"/>
</dbReference>
<dbReference type="GO" id="GO:0005634">
    <property type="term" value="C:nucleus"/>
    <property type="evidence" value="ECO:0007669"/>
    <property type="project" value="UniProtKB-SubCell"/>
</dbReference>
<accession>A0A674DPG2</accession>